<dbReference type="EMBL" id="JAGDYL010000005">
    <property type="protein sequence ID" value="MBO1804550.1"/>
    <property type="molecule type" value="Genomic_DNA"/>
</dbReference>
<evidence type="ECO:0000256" key="1">
    <source>
        <dbReference type="ARBA" id="ARBA00000213"/>
    </source>
</evidence>
<feature type="domain" description="DNA topoisomerase IB N-terminal" evidence="9">
    <location>
        <begin position="36"/>
        <end position="76"/>
    </location>
</feature>
<dbReference type="InterPro" id="IPR049331">
    <property type="entry name" value="Top1B_N_bact"/>
</dbReference>
<dbReference type="AlphaFoldDB" id="A0A939LTJ1"/>
<evidence type="ECO:0000313" key="11">
    <source>
        <dbReference type="Proteomes" id="UP000664398"/>
    </source>
</evidence>
<organism evidence="10 11">
    <name type="scientific">Leucobacter ruminantium</name>
    <dbReference type="NCBI Taxonomy" id="1289170"/>
    <lineage>
        <taxon>Bacteria</taxon>
        <taxon>Bacillati</taxon>
        <taxon>Actinomycetota</taxon>
        <taxon>Actinomycetes</taxon>
        <taxon>Micrococcales</taxon>
        <taxon>Microbacteriaceae</taxon>
        <taxon>Leucobacter</taxon>
    </lineage>
</organism>
<dbReference type="InterPro" id="IPR001631">
    <property type="entry name" value="TopoI"/>
</dbReference>
<dbReference type="RefSeq" id="WP_208045029.1">
    <property type="nucleotide sequence ID" value="NZ_JAGDYL010000005.1"/>
</dbReference>
<feature type="region of interest" description="Disordered" evidence="7">
    <location>
        <begin position="1"/>
        <end position="20"/>
    </location>
</feature>
<keyword evidence="5" id="KW-0238">DNA-binding</keyword>
<dbReference type="InterPro" id="IPR051062">
    <property type="entry name" value="Topoisomerase_IB"/>
</dbReference>
<dbReference type="GO" id="GO:0006265">
    <property type="term" value="P:DNA topological change"/>
    <property type="evidence" value="ECO:0007669"/>
    <property type="project" value="InterPro"/>
</dbReference>
<evidence type="ECO:0000256" key="7">
    <source>
        <dbReference type="SAM" id="MobiDB-lite"/>
    </source>
</evidence>
<dbReference type="Gene3D" id="3.30.66.10">
    <property type="entry name" value="DNA topoisomerase I domain"/>
    <property type="match status" value="1"/>
</dbReference>
<dbReference type="Gene3D" id="1.10.132.120">
    <property type="match status" value="1"/>
</dbReference>
<dbReference type="Proteomes" id="UP000664398">
    <property type="component" value="Unassembled WGS sequence"/>
</dbReference>
<dbReference type="Gene3D" id="3.90.15.10">
    <property type="entry name" value="Topoisomerase I, Chain A, domain 3"/>
    <property type="match status" value="1"/>
</dbReference>
<keyword evidence="11" id="KW-1185">Reference proteome</keyword>
<proteinExistence type="inferred from homology"/>
<dbReference type="Pfam" id="PF21338">
    <property type="entry name" value="Top1B_N_bact"/>
    <property type="match status" value="1"/>
</dbReference>
<gene>
    <name evidence="10" type="ORF">J4H91_04355</name>
</gene>
<dbReference type="InterPro" id="IPR013500">
    <property type="entry name" value="TopoI_cat_euk"/>
</dbReference>
<accession>A0A939LTJ1</accession>
<evidence type="ECO:0000256" key="3">
    <source>
        <dbReference type="ARBA" id="ARBA00012891"/>
    </source>
</evidence>
<dbReference type="SUPFAM" id="SSF55869">
    <property type="entry name" value="DNA topoisomerase I domain"/>
    <property type="match status" value="1"/>
</dbReference>
<evidence type="ECO:0000256" key="6">
    <source>
        <dbReference type="ARBA" id="ARBA00023235"/>
    </source>
</evidence>
<evidence type="ECO:0000256" key="4">
    <source>
        <dbReference type="ARBA" id="ARBA00023029"/>
    </source>
</evidence>
<dbReference type="PROSITE" id="PS52038">
    <property type="entry name" value="TOPO_IB_2"/>
    <property type="match status" value="1"/>
</dbReference>
<protein>
    <recommendedName>
        <fullName evidence="3">DNA topoisomerase</fullName>
        <ecNumber evidence="3">5.6.2.1</ecNumber>
    </recommendedName>
</protein>
<comment type="catalytic activity">
    <reaction evidence="1">
        <text>ATP-independent breakage of single-stranded DNA, followed by passage and rejoining.</text>
        <dbReference type="EC" id="5.6.2.1"/>
    </reaction>
</comment>
<dbReference type="InterPro" id="IPR011010">
    <property type="entry name" value="DNA_brk_join_enz"/>
</dbReference>
<dbReference type="Pfam" id="PF01028">
    <property type="entry name" value="Topoisom_I"/>
    <property type="match status" value="1"/>
</dbReference>
<evidence type="ECO:0000313" key="10">
    <source>
        <dbReference type="EMBL" id="MBO1804550.1"/>
    </source>
</evidence>
<dbReference type="SUPFAM" id="SSF56349">
    <property type="entry name" value="DNA breaking-rejoining enzymes"/>
    <property type="match status" value="1"/>
</dbReference>
<evidence type="ECO:0000256" key="2">
    <source>
        <dbReference type="ARBA" id="ARBA00006645"/>
    </source>
</evidence>
<name>A0A939LTJ1_9MICO</name>
<dbReference type="PANTHER" id="PTHR10290">
    <property type="entry name" value="DNA TOPOISOMERASE I"/>
    <property type="match status" value="1"/>
</dbReference>
<reference evidence="10" key="1">
    <citation type="submission" date="2021-03" db="EMBL/GenBank/DDBJ databases">
        <title>Leucobacter chromiisoli sp. nov., isolated from chromium-containing soil of chemical plant.</title>
        <authorList>
            <person name="Xu Z."/>
        </authorList>
    </citation>
    <scope>NUCLEOTIDE SEQUENCE</scope>
    <source>
        <strain evidence="10">A2</strain>
    </source>
</reference>
<comment type="caution">
    <text evidence="10">The sequence shown here is derived from an EMBL/GenBank/DDBJ whole genome shotgun (WGS) entry which is preliminary data.</text>
</comment>
<dbReference type="InterPro" id="IPR035447">
    <property type="entry name" value="DNA_topo_I_N_sf"/>
</dbReference>
<feature type="domain" description="DNA topoisomerase I catalytic core eukaryotic-type" evidence="8">
    <location>
        <begin position="89"/>
        <end position="295"/>
    </location>
</feature>
<dbReference type="PANTHER" id="PTHR10290:SF3">
    <property type="entry name" value="DNA TOPOISOMERASE 1"/>
    <property type="match status" value="1"/>
</dbReference>
<evidence type="ECO:0000259" key="8">
    <source>
        <dbReference type="Pfam" id="PF01028"/>
    </source>
</evidence>
<dbReference type="EC" id="5.6.2.1" evidence="3"/>
<dbReference type="PRINTS" id="PR00416">
    <property type="entry name" value="EUTPISMRASEI"/>
</dbReference>
<evidence type="ECO:0000256" key="5">
    <source>
        <dbReference type="ARBA" id="ARBA00023125"/>
    </source>
</evidence>
<dbReference type="GO" id="GO:0003917">
    <property type="term" value="F:DNA topoisomerase type I (single strand cut, ATP-independent) activity"/>
    <property type="evidence" value="ECO:0007669"/>
    <property type="project" value="UniProtKB-EC"/>
</dbReference>
<dbReference type="InterPro" id="IPR014711">
    <property type="entry name" value="TopoI_cat_a-hlx-sub_euk"/>
</dbReference>
<comment type="similarity">
    <text evidence="2">Belongs to the type IB topoisomerase family.</text>
</comment>
<evidence type="ECO:0000259" key="9">
    <source>
        <dbReference type="Pfam" id="PF21338"/>
    </source>
</evidence>
<sequence>MSARRARGGRRSGTGTRRRPITREFVDGKPVYRLVGRKITSAREIERLNALAIPPAWTEVEIARSPSAKVLARGRDAAGRTQTIYHPAYRRRRDREKFDRVTRFAEALPALRARVDRDLRRRSLSRDRVVAGVVRLIDRQFFRVGNVEYAKSTGSFGATTVRREHVRVTSETVLFDFIGKSGKRHRRRVRDPRVARLVARLMELPGPEVFRFFDEDGVVHRLDSRHVNAYVKRHMGEEFSAKDFRTWGGTLLAASLLFEADPAELADAKAAAAARRAAVREVAERLGNTAAVAQSSYIDPRVLEAFENPTAVERVRSARIRPRRYLGIEEQRTLRLLREQRGAR</sequence>
<keyword evidence="4" id="KW-0799">Topoisomerase</keyword>
<keyword evidence="6" id="KW-0413">Isomerase</keyword>
<dbReference type="GO" id="GO:0003677">
    <property type="term" value="F:DNA binding"/>
    <property type="evidence" value="ECO:0007669"/>
    <property type="project" value="UniProtKB-KW"/>
</dbReference>